<evidence type="ECO:0000256" key="1">
    <source>
        <dbReference type="ARBA" id="ARBA00006295"/>
    </source>
</evidence>
<gene>
    <name evidence="5" type="ORF">OP8BY_2119</name>
</gene>
<dbReference type="PANTHER" id="PTHR33375:SF1">
    <property type="entry name" value="CHROMOSOME-PARTITIONING PROTEIN PARB-RELATED"/>
    <property type="match status" value="1"/>
</dbReference>
<dbReference type="InterPro" id="IPR050336">
    <property type="entry name" value="Chromosome_partition/occlusion"/>
</dbReference>
<dbReference type="Gene3D" id="3.90.1530.30">
    <property type="match status" value="1"/>
</dbReference>
<organism evidence="5 6">
    <name type="scientific">Candidatus Saccharicenans subterraneus</name>
    <dbReference type="NCBI Taxonomy" id="2508984"/>
    <lineage>
        <taxon>Bacteria</taxon>
        <taxon>Candidatus Aminicenantota</taxon>
        <taxon>Candidatus Aminicenantia</taxon>
        <taxon>Candidatus Aminicenantales</taxon>
        <taxon>Candidatus Saccharicenantaceae</taxon>
        <taxon>Candidatus Saccharicenans</taxon>
    </lineage>
</organism>
<dbReference type="SUPFAM" id="SSF110849">
    <property type="entry name" value="ParB/Sulfiredoxin"/>
    <property type="match status" value="1"/>
</dbReference>
<name>A0A3E2BMX1_9BACT</name>
<dbReference type="Gene3D" id="1.10.10.2830">
    <property type="match status" value="1"/>
</dbReference>
<dbReference type="CDD" id="cd16393">
    <property type="entry name" value="SPO0J_N"/>
    <property type="match status" value="1"/>
</dbReference>
<dbReference type="NCBIfam" id="TIGR00180">
    <property type="entry name" value="parB_part"/>
    <property type="match status" value="1"/>
</dbReference>
<dbReference type="Pfam" id="PF17762">
    <property type="entry name" value="HTH_ParB"/>
    <property type="match status" value="1"/>
</dbReference>
<dbReference type="GO" id="GO:0007059">
    <property type="term" value="P:chromosome segregation"/>
    <property type="evidence" value="ECO:0007669"/>
    <property type="project" value="UniProtKB-KW"/>
</dbReference>
<evidence type="ECO:0000256" key="2">
    <source>
        <dbReference type="ARBA" id="ARBA00022829"/>
    </source>
</evidence>
<dbReference type="InterPro" id="IPR004437">
    <property type="entry name" value="ParB/RepB/Spo0J"/>
</dbReference>
<accession>A0A3E2BMX1</accession>
<evidence type="ECO:0000256" key="3">
    <source>
        <dbReference type="ARBA" id="ARBA00023125"/>
    </source>
</evidence>
<dbReference type="GO" id="GO:0045881">
    <property type="term" value="P:positive regulation of sporulation resulting in formation of a cellular spore"/>
    <property type="evidence" value="ECO:0007669"/>
    <property type="project" value="TreeGrafter"/>
</dbReference>
<dbReference type="Proteomes" id="UP000257323">
    <property type="component" value="Unassembled WGS sequence"/>
</dbReference>
<dbReference type="Pfam" id="PF02195">
    <property type="entry name" value="ParB_N"/>
    <property type="match status" value="1"/>
</dbReference>
<dbReference type="AlphaFoldDB" id="A0A3E2BMX1"/>
<keyword evidence="3" id="KW-0238">DNA-binding</keyword>
<dbReference type="PANTHER" id="PTHR33375">
    <property type="entry name" value="CHROMOSOME-PARTITIONING PROTEIN PARB-RELATED"/>
    <property type="match status" value="1"/>
</dbReference>
<evidence type="ECO:0000259" key="4">
    <source>
        <dbReference type="SMART" id="SM00470"/>
    </source>
</evidence>
<proteinExistence type="inferred from homology"/>
<keyword evidence="2" id="KW-0159">Chromosome partition</keyword>
<dbReference type="InterPro" id="IPR036086">
    <property type="entry name" value="ParB/Sulfiredoxin_sf"/>
</dbReference>
<protein>
    <submittedName>
        <fullName evidence="5">Chromosome (Plasmid) partitioning protein ParB</fullName>
    </submittedName>
</protein>
<sequence length="300" mass="34469">MQTKTKKSGLPDNLIMRHDPHFVELIASKTSAPRIRMIPLDRIEPNPRQPRSELGDIQELMDSIKAKGVLEPIIVRPKGEKFEIIAGERRFVASKNLGLKEIPCIEMTVDDQEAMEISLIENLQRKDLDIFEEADGLKALMNLYGYSHQEVADKIGKARSTITEIISVSRIPVELREKLKKAGITSRSTIIEIAKVEPETLMAQVVDRIIQNRLTRTDTRDLTKLFKEKEEKEKEKPKFFVFNYVPKDNKSFRLRIEFKKQVVTRQELINILEGIIRQLKEESGGKANPGQLKLDDNQDK</sequence>
<dbReference type="GO" id="GO:0005694">
    <property type="term" value="C:chromosome"/>
    <property type="evidence" value="ECO:0007669"/>
    <property type="project" value="TreeGrafter"/>
</dbReference>
<comment type="similarity">
    <text evidence="1">Belongs to the ParB family.</text>
</comment>
<dbReference type="FunFam" id="3.90.1530.30:FF:000001">
    <property type="entry name" value="Chromosome partitioning protein ParB"/>
    <property type="match status" value="1"/>
</dbReference>
<dbReference type="InterPro" id="IPR003115">
    <property type="entry name" value="ParB_N"/>
</dbReference>
<evidence type="ECO:0000313" key="5">
    <source>
        <dbReference type="EMBL" id="RFT16113.1"/>
    </source>
</evidence>
<dbReference type="InterPro" id="IPR041468">
    <property type="entry name" value="HTH_ParB/Spo0J"/>
</dbReference>
<dbReference type="GO" id="GO:0003677">
    <property type="term" value="F:DNA binding"/>
    <property type="evidence" value="ECO:0007669"/>
    <property type="project" value="UniProtKB-KW"/>
</dbReference>
<dbReference type="EMBL" id="QUAH01000005">
    <property type="protein sequence ID" value="RFT16113.1"/>
    <property type="molecule type" value="Genomic_DNA"/>
</dbReference>
<feature type="domain" description="ParB-like N-terminal" evidence="4">
    <location>
        <begin position="36"/>
        <end position="123"/>
    </location>
</feature>
<reference evidence="5 6" key="1">
    <citation type="submission" date="2018-08" db="EMBL/GenBank/DDBJ databases">
        <title>Genome analysis of the thermophilic bacterium of the candidate phylum Aminicenantes from deep subsurface aquifer revealed its physiology and ecological role.</title>
        <authorList>
            <person name="Kadnikov V.V."/>
            <person name="Mardanov A.V."/>
            <person name="Beletsky A.V."/>
            <person name="Karnachuk O.V."/>
            <person name="Ravin N.V."/>
        </authorList>
    </citation>
    <scope>NUCLEOTIDE SEQUENCE [LARGE SCALE GENOMIC DNA]</scope>
    <source>
        <strain evidence="5">BY38</strain>
    </source>
</reference>
<dbReference type="SMART" id="SM00470">
    <property type="entry name" value="ParB"/>
    <property type="match status" value="1"/>
</dbReference>
<comment type="caution">
    <text evidence="5">The sequence shown here is derived from an EMBL/GenBank/DDBJ whole genome shotgun (WGS) entry which is preliminary data.</text>
</comment>
<evidence type="ECO:0000313" key="6">
    <source>
        <dbReference type="Proteomes" id="UP000257323"/>
    </source>
</evidence>